<dbReference type="Pfam" id="PF01527">
    <property type="entry name" value="HTH_Tnp_1"/>
    <property type="match status" value="1"/>
</dbReference>
<dbReference type="InterPro" id="IPR012337">
    <property type="entry name" value="RNaseH-like_sf"/>
</dbReference>
<evidence type="ECO:0000313" key="3">
    <source>
        <dbReference type="EMBL" id="MCW7553982.1"/>
    </source>
</evidence>
<gene>
    <name evidence="3" type="ORF">NX722_15415</name>
</gene>
<keyword evidence="4" id="KW-1185">Reference proteome</keyword>
<dbReference type="PROSITE" id="PS50994">
    <property type="entry name" value="INTEGRASE"/>
    <property type="match status" value="1"/>
</dbReference>
<evidence type="ECO:0000259" key="2">
    <source>
        <dbReference type="PROSITE" id="PS50994"/>
    </source>
</evidence>
<dbReference type="SUPFAM" id="SSF46689">
    <property type="entry name" value="Homeodomain-like"/>
    <property type="match status" value="1"/>
</dbReference>
<dbReference type="InterPro" id="IPR009057">
    <property type="entry name" value="Homeodomain-like_sf"/>
</dbReference>
<dbReference type="NCBIfam" id="NF033516">
    <property type="entry name" value="transpos_IS3"/>
    <property type="match status" value="1"/>
</dbReference>
<evidence type="ECO:0000313" key="4">
    <source>
        <dbReference type="Proteomes" id="UP001209854"/>
    </source>
</evidence>
<evidence type="ECO:0000256" key="1">
    <source>
        <dbReference type="ARBA" id="ARBA00009964"/>
    </source>
</evidence>
<organism evidence="3 4">
    <name type="scientific">Endozoicomonas gorgoniicola</name>
    <dbReference type="NCBI Taxonomy" id="1234144"/>
    <lineage>
        <taxon>Bacteria</taxon>
        <taxon>Pseudomonadati</taxon>
        <taxon>Pseudomonadota</taxon>
        <taxon>Gammaproteobacteria</taxon>
        <taxon>Oceanospirillales</taxon>
        <taxon>Endozoicomonadaceae</taxon>
        <taxon>Endozoicomonas</taxon>
    </lineage>
</organism>
<dbReference type="Pfam" id="PF13333">
    <property type="entry name" value="rve_2"/>
    <property type="match status" value="1"/>
</dbReference>
<dbReference type="Pfam" id="PF00665">
    <property type="entry name" value="rve"/>
    <property type="match status" value="1"/>
</dbReference>
<dbReference type="InterPro" id="IPR050900">
    <property type="entry name" value="Transposase_IS3/IS150/IS904"/>
</dbReference>
<dbReference type="PANTHER" id="PTHR46889">
    <property type="entry name" value="TRANSPOSASE INSF FOR INSERTION SEQUENCE IS3B-RELATED"/>
    <property type="match status" value="1"/>
</dbReference>
<dbReference type="InterPro" id="IPR025948">
    <property type="entry name" value="HTH-like_dom"/>
</dbReference>
<proteinExistence type="inferred from homology"/>
<protein>
    <submittedName>
        <fullName evidence="3">IS3 family transposase</fullName>
    </submittedName>
</protein>
<reference evidence="3 4" key="1">
    <citation type="submission" date="2022-10" db="EMBL/GenBank/DDBJ databases">
        <title>High-quality genome sequences of two octocoral-associated bacteria, Endozoicomonas euniceicola EF212 and Endozoicomonas gorgoniicola PS125.</title>
        <authorList>
            <person name="Chiou Y.-J."/>
            <person name="Chen Y.-H."/>
        </authorList>
    </citation>
    <scope>NUCLEOTIDE SEQUENCE [LARGE SCALE GENOMIC DNA]</scope>
    <source>
        <strain evidence="3 4">PS125</strain>
    </source>
</reference>
<dbReference type="SUPFAM" id="SSF53098">
    <property type="entry name" value="Ribonuclease H-like"/>
    <property type="match status" value="1"/>
</dbReference>
<feature type="domain" description="Integrase catalytic" evidence="2">
    <location>
        <begin position="212"/>
        <end position="369"/>
    </location>
</feature>
<dbReference type="InterPro" id="IPR048020">
    <property type="entry name" value="Transpos_IS3"/>
</dbReference>
<comment type="similarity">
    <text evidence="1">Belongs to the transposase 8 family.</text>
</comment>
<dbReference type="RefSeq" id="WP_262563721.1">
    <property type="nucleotide sequence ID" value="NZ_JAPFCC010000001.1"/>
</dbReference>
<accession>A0ABT3MX74</accession>
<dbReference type="Pfam" id="PF13276">
    <property type="entry name" value="HTH_21"/>
    <property type="match status" value="1"/>
</dbReference>
<dbReference type="InterPro" id="IPR036397">
    <property type="entry name" value="RNaseH_sf"/>
</dbReference>
<comment type="caution">
    <text evidence="3">The sequence shown here is derived from an EMBL/GenBank/DDBJ whole genome shotgun (WGS) entry which is preliminary data.</text>
</comment>
<dbReference type="EMBL" id="JAPFCC010000001">
    <property type="protein sequence ID" value="MCW7553982.1"/>
    <property type="molecule type" value="Genomic_DNA"/>
</dbReference>
<dbReference type="InterPro" id="IPR001584">
    <property type="entry name" value="Integrase_cat-core"/>
</dbReference>
<dbReference type="Proteomes" id="UP001209854">
    <property type="component" value="Unassembled WGS sequence"/>
</dbReference>
<name>A0ABT3MX74_9GAMM</name>
<dbReference type="InterPro" id="IPR002514">
    <property type="entry name" value="Transposase_8"/>
</dbReference>
<dbReference type="PANTHER" id="PTHR46889:SF4">
    <property type="entry name" value="TRANSPOSASE INSO FOR INSERTION SEQUENCE ELEMENT IS911B-RELATED"/>
    <property type="match status" value="1"/>
</dbReference>
<sequence length="369" mass="43185">MAAKRKRHKPEFKAQVALEAYKGNKTINQLASEHEVAAVQVSRWKRQLLQGVPEVFGRTKPEVDPDALTAPLYQEIGRLKMELDWLKKKSLAMSIDDKRRCIEPDHPEMSVQRQCELIGLNRSSWYYQASPAQESAVNLNLMRLIDKQYTRTPFYGSRKITAWLNAQGYPVNRKRIQRLMRLMGIQAVGPKPGTSLRNKEHKIYPYLLNGVDIVRPNQVWNTDITYCPMPQGFMYLVAIIDWYIRYVVSWELSNTLDADFCIHALNCALERGEPDIFNTDQGCQFTSYDFLAPLQERKIRISMDGKGRALDNIFVERLWRSVKYEWLYTHEFQTVPELFTGLDEYFEFYNTERLHQSLNYKTPQAIHFA</sequence>
<dbReference type="Gene3D" id="3.30.420.10">
    <property type="entry name" value="Ribonuclease H-like superfamily/Ribonuclease H"/>
    <property type="match status" value="1"/>
</dbReference>